<dbReference type="FunFam" id="3.30.830.10:FF:000008">
    <property type="entry name" value="Mitochondrial-processing peptidase subunit beta"/>
    <property type="match status" value="1"/>
</dbReference>
<dbReference type="Pfam" id="PF00675">
    <property type="entry name" value="Peptidase_M16"/>
    <property type="match status" value="1"/>
</dbReference>
<dbReference type="OrthoDB" id="9811314at2"/>
<evidence type="ECO:0000313" key="7">
    <source>
        <dbReference type="EMBL" id="SNZ05547.1"/>
    </source>
</evidence>
<keyword evidence="8" id="KW-1185">Reference proteome</keyword>
<dbReference type="SUPFAM" id="SSF63411">
    <property type="entry name" value="LuxS/MPP-like metallohydrolase"/>
    <property type="match status" value="2"/>
</dbReference>
<dbReference type="PANTHER" id="PTHR11851:SF49">
    <property type="entry name" value="MITOCHONDRIAL-PROCESSING PEPTIDASE SUBUNIT ALPHA"/>
    <property type="match status" value="1"/>
</dbReference>
<keyword evidence="3" id="KW-0378">Hydrolase</keyword>
<sequence length="423" mass="46134">MPVQMTTLENGLTVISDEMDHLKSAAVGVWVGAGSRSETDDQHGISHLLEHMAFKGTKQRSARDIVEQIEAVGGEVNASTGLESTAYYARILQEDLPLAVDILGDILTESVFDADELHREQHVILQEIGAAHDMPEDRVFDHVQEKAFPDQPLGRTILGTPQMVQSFTPKAIHDYMDDHYHGPAMVLSAAGGVKHDELVNLGREAFSKFSNTDVSAPQKAVYKGGESRDVQKELMEAQVVLGFEGKSYKNEEFYTAQILASLLGGGMSSRLFQEVREKRGLCYSVYAFHWGFADSGLFGIHAATGAEDLGELMPVILGELMRASEDLTLEELNRSRAQIKAGLLMSLESPAARASQIARQRLLFGRTLSTSELVEKIEAISVEDVRNMAANLFTKSSPSMASVGPVDALMPLDEVSKRLGTGA</sequence>
<accession>A0A285N9F7</accession>
<evidence type="ECO:0000256" key="1">
    <source>
        <dbReference type="ARBA" id="ARBA00001947"/>
    </source>
</evidence>
<evidence type="ECO:0000256" key="2">
    <source>
        <dbReference type="ARBA" id="ARBA00007261"/>
    </source>
</evidence>
<comment type="cofactor">
    <cofactor evidence="1">
        <name>Zn(2+)</name>
        <dbReference type="ChEBI" id="CHEBI:29105"/>
    </cofactor>
</comment>
<comment type="similarity">
    <text evidence="2 4">Belongs to the peptidase M16 family.</text>
</comment>
<gene>
    <name evidence="7" type="ORF">SAMN06265368_0146</name>
</gene>
<evidence type="ECO:0000259" key="6">
    <source>
        <dbReference type="Pfam" id="PF05193"/>
    </source>
</evidence>
<evidence type="ECO:0000256" key="4">
    <source>
        <dbReference type="RuleBase" id="RU004447"/>
    </source>
</evidence>
<dbReference type="EMBL" id="OBEL01000001">
    <property type="protein sequence ID" value="SNZ05547.1"/>
    <property type="molecule type" value="Genomic_DNA"/>
</dbReference>
<evidence type="ECO:0000259" key="5">
    <source>
        <dbReference type="Pfam" id="PF00675"/>
    </source>
</evidence>
<dbReference type="PROSITE" id="PS00143">
    <property type="entry name" value="INSULINASE"/>
    <property type="match status" value="1"/>
</dbReference>
<dbReference type="GO" id="GO:0004222">
    <property type="term" value="F:metalloendopeptidase activity"/>
    <property type="evidence" value="ECO:0007669"/>
    <property type="project" value="InterPro"/>
</dbReference>
<feature type="domain" description="Peptidase M16 N-terminal" evidence="5">
    <location>
        <begin position="15"/>
        <end position="160"/>
    </location>
</feature>
<dbReference type="InterPro" id="IPR011765">
    <property type="entry name" value="Pept_M16_N"/>
</dbReference>
<dbReference type="AlphaFoldDB" id="A0A285N9F7"/>
<dbReference type="GO" id="GO:0006508">
    <property type="term" value="P:proteolysis"/>
    <property type="evidence" value="ECO:0007669"/>
    <property type="project" value="InterPro"/>
</dbReference>
<organism evidence="7 8">
    <name type="scientific">Cohaesibacter gelatinilyticus</name>
    <dbReference type="NCBI Taxonomy" id="372072"/>
    <lineage>
        <taxon>Bacteria</taxon>
        <taxon>Pseudomonadati</taxon>
        <taxon>Pseudomonadota</taxon>
        <taxon>Alphaproteobacteria</taxon>
        <taxon>Hyphomicrobiales</taxon>
        <taxon>Cohaesibacteraceae</taxon>
    </lineage>
</organism>
<evidence type="ECO:0000256" key="3">
    <source>
        <dbReference type="ARBA" id="ARBA00023049"/>
    </source>
</evidence>
<dbReference type="GO" id="GO:0046872">
    <property type="term" value="F:metal ion binding"/>
    <property type="evidence" value="ECO:0007669"/>
    <property type="project" value="InterPro"/>
</dbReference>
<dbReference type="Pfam" id="PF05193">
    <property type="entry name" value="Peptidase_M16_C"/>
    <property type="match status" value="1"/>
</dbReference>
<protein>
    <submittedName>
        <fullName evidence="7">Predicted Zn-dependent peptidase</fullName>
    </submittedName>
</protein>
<dbReference type="Proteomes" id="UP000219439">
    <property type="component" value="Unassembled WGS sequence"/>
</dbReference>
<dbReference type="InterPro" id="IPR050361">
    <property type="entry name" value="MPP/UQCRC_Complex"/>
</dbReference>
<dbReference type="InterPro" id="IPR001431">
    <property type="entry name" value="Pept_M16_Zn_BS"/>
</dbReference>
<name>A0A285N9F7_9HYPH</name>
<reference evidence="7 8" key="1">
    <citation type="submission" date="2017-09" db="EMBL/GenBank/DDBJ databases">
        <authorList>
            <person name="Ehlers B."/>
            <person name="Leendertz F.H."/>
        </authorList>
    </citation>
    <scope>NUCLEOTIDE SEQUENCE [LARGE SCALE GENOMIC DNA]</scope>
    <source>
        <strain evidence="7 8">DSM 18289</strain>
    </source>
</reference>
<keyword evidence="3" id="KW-0482">Metalloprotease</keyword>
<feature type="domain" description="Peptidase M16 C-terminal" evidence="6">
    <location>
        <begin position="166"/>
        <end position="338"/>
    </location>
</feature>
<keyword evidence="3" id="KW-0645">Protease</keyword>
<dbReference type="PANTHER" id="PTHR11851">
    <property type="entry name" value="METALLOPROTEASE"/>
    <property type="match status" value="1"/>
</dbReference>
<dbReference type="InterPro" id="IPR011249">
    <property type="entry name" value="Metalloenz_LuxS/M16"/>
</dbReference>
<dbReference type="InterPro" id="IPR007863">
    <property type="entry name" value="Peptidase_M16_C"/>
</dbReference>
<proteinExistence type="inferred from homology"/>
<dbReference type="Gene3D" id="3.30.830.10">
    <property type="entry name" value="Metalloenzyme, LuxS/M16 peptidase-like"/>
    <property type="match status" value="2"/>
</dbReference>
<evidence type="ECO:0000313" key="8">
    <source>
        <dbReference type="Proteomes" id="UP000219439"/>
    </source>
</evidence>